<evidence type="ECO:0000313" key="5">
    <source>
        <dbReference type="EMBL" id="KAB2634313.1"/>
    </source>
</evidence>
<comment type="caution">
    <text evidence="5">The sequence shown here is derived from an EMBL/GenBank/DDBJ whole genome shotgun (WGS) entry which is preliminary data.</text>
</comment>
<dbReference type="Pfam" id="PF25597">
    <property type="entry name" value="SH3_retrovirus"/>
    <property type="match status" value="1"/>
</dbReference>
<dbReference type="GO" id="GO:0003676">
    <property type="term" value="F:nucleic acid binding"/>
    <property type="evidence" value="ECO:0007669"/>
    <property type="project" value="InterPro"/>
</dbReference>
<reference evidence="5 6" key="1">
    <citation type="submission" date="2019-09" db="EMBL/GenBank/DDBJ databases">
        <authorList>
            <person name="Ou C."/>
        </authorList>
    </citation>
    <scope>NUCLEOTIDE SEQUENCE [LARGE SCALE GENOMIC DNA]</scope>
    <source>
        <strain evidence="5">S2</strain>
        <tissue evidence="5">Leaf</tissue>
    </source>
</reference>
<feature type="domain" description="Reverse transcriptase Ty1/copia-type" evidence="2">
    <location>
        <begin position="406"/>
        <end position="508"/>
    </location>
</feature>
<dbReference type="InterPro" id="IPR054722">
    <property type="entry name" value="PolX-like_BBD"/>
</dbReference>
<dbReference type="Pfam" id="PF07727">
    <property type="entry name" value="RVT_2"/>
    <property type="match status" value="1"/>
</dbReference>
<gene>
    <name evidence="5" type="ORF">D8674_038369</name>
</gene>
<evidence type="ECO:0000259" key="3">
    <source>
        <dbReference type="Pfam" id="PF22936"/>
    </source>
</evidence>
<dbReference type="PANTHER" id="PTHR47592">
    <property type="entry name" value="PBF68 PROTEIN"/>
    <property type="match status" value="1"/>
</dbReference>
<dbReference type="AlphaFoldDB" id="A0A5N5I5A1"/>
<dbReference type="Gene3D" id="3.30.420.10">
    <property type="entry name" value="Ribonuclease H-like superfamily/Ribonuclease H"/>
    <property type="match status" value="1"/>
</dbReference>
<dbReference type="CDD" id="cd09272">
    <property type="entry name" value="RNase_HI_RT_Ty1"/>
    <property type="match status" value="1"/>
</dbReference>
<evidence type="ECO:0000259" key="4">
    <source>
        <dbReference type="Pfam" id="PF25597"/>
    </source>
</evidence>
<feature type="domain" description="Retroviral polymerase SH3-like" evidence="4">
    <location>
        <begin position="251"/>
        <end position="318"/>
    </location>
</feature>
<feature type="compositionally biased region" description="Polar residues" evidence="1">
    <location>
        <begin position="340"/>
        <end position="349"/>
    </location>
</feature>
<feature type="region of interest" description="Disordered" evidence="1">
    <location>
        <begin position="333"/>
        <end position="356"/>
    </location>
</feature>
<reference evidence="5 6" key="2">
    <citation type="submission" date="2019-11" db="EMBL/GenBank/DDBJ databases">
        <title>A de novo genome assembly of a pear dwarfing rootstock.</title>
        <authorList>
            <person name="Wang F."/>
            <person name="Wang J."/>
            <person name="Li S."/>
            <person name="Zhang Y."/>
            <person name="Fang M."/>
            <person name="Ma L."/>
            <person name="Zhao Y."/>
            <person name="Jiang S."/>
        </authorList>
    </citation>
    <scope>NUCLEOTIDE SEQUENCE [LARGE SCALE GENOMIC DNA]</scope>
    <source>
        <strain evidence="5">S2</strain>
        <tissue evidence="5">Leaf</tissue>
    </source>
</reference>
<keyword evidence="6" id="KW-1185">Reference proteome</keyword>
<dbReference type="InterPro" id="IPR013103">
    <property type="entry name" value="RVT_2"/>
</dbReference>
<feature type="domain" description="Retrovirus-related Pol polyprotein from transposon TNT 1-94-like beta-barrel" evidence="3">
    <location>
        <begin position="98"/>
        <end position="179"/>
    </location>
</feature>
<name>A0A5N5I5A1_9ROSA</name>
<dbReference type="GO" id="GO:0008270">
    <property type="term" value="F:zinc ion binding"/>
    <property type="evidence" value="ECO:0007669"/>
    <property type="project" value="InterPro"/>
</dbReference>
<evidence type="ECO:0000313" key="6">
    <source>
        <dbReference type="Proteomes" id="UP000327157"/>
    </source>
</evidence>
<dbReference type="InterPro" id="IPR036397">
    <property type="entry name" value="RNaseH_sf"/>
</dbReference>
<dbReference type="Pfam" id="PF22936">
    <property type="entry name" value="Pol_BBD"/>
    <property type="match status" value="1"/>
</dbReference>
<sequence>MDQLILKLRVEEDHRKNEKYDVLSLEAKANVVEGAMTAVKGKTFKKIKRGCWVCGKTGHWAKDYRHKKDQNFGSSNQANVAEDTFVAEVNLLTNSNDWWFDTGATRHVCVDQNLFVTYQSVDGGENLYMGNATASAVAGKGKMTLKLTSGKELSLTNVLHVPDIRKNLISGSLLSNKGFKIVFESDKFVITKDMINSMLNSSGAPHNLWGEALLAANMILNRIPHKKTNQSPYEIWKDRLPTYKALKVWGCLAKFQVPLSKRQKLGPKTVDCIFIGHANNSSTYRFLVHKSEIANIHINTILESTEAEFFEEIFPYKDRSYVLNKRVHEVTTRNDDDNHASTSRVQSQDLEPRKSKRAKIAKDFDPDFFTFVTEEKPQTYKAALESSEAPYWKEAIQSEIESIMQNNTWELVNLPPGNKPIGHKWIFKRKLRPDGTIDKYKARLVAKGYRQKEGLNYFDTYSPVARITSIRLLIAIASVYNLETHQMDVKTTFLNGELDEEIYMEQPEEGYSDVNWISGSTDSKSTSGYVFTLGGVAVSWKSSKQTCIARSTMESEFIALDTAADEAEWLKHFLEDIPLWPKPVTAICIHCDSMTAQGRAKNAEYNGKLRHIRRRHKTIRQLLKNGTISINYIKSKENITDPLTKGLSKDQVAFTSRGMGLTPTQ</sequence>
<dbReference type="InterPro" id="IPR036875">
    <property type="entry name" value="Znf_CCHC_sf"/>
</dbReference>
<evidence type="ECO:0000256" key="1">
    <source>
        <dbReference type="SAM" id="MobiDB-lite"/>
    </source>
</evidence>
<evidence type="ECO:0000259" key="2">
    <source>
        <dbReference type="Pfam" id="PF07727"/>
    </source>
</evidence>
<organism evidence="5 6">
    <name type="scientific">Pyrus ussuriensis x Pyrus communis</name>
    <dbReference type="NCBI Taxonomy" id="2448454"/>
    <lineage>
        <taxon>Eukaryota</taxon>
        <taxon>Viridiplantae</taxon>
        <taxon>Streptophyta</taxon>
        <taxon>Embryophyta</taxon>
        <taxon>Tracheophyta</taxon>
        <taxon>Spermatophyta</taxon>
        <taxon>Magnoliopsida</taxon>
        <taxon>eudicotyledons</taxon>
        <taxon>Gunneridae</taxon>
        <taxon>Pentapetalae</taxon>
        <taxon>rosids</taxon>
        <taxon>fabids</taxon>
        <taxon>Rosales</taxon>
        <taxon>Rosaceae</taxon>
        <taxon>Amygdaloideae</taxon>
        <taxon>Maleae</taxon>
        <taxon>Pyrus</taxon>
    </lineage>
</organism>
<protein>
    <submittedName>
        <fullName evidence="5">DNA polymerase zeta catalytic subunit-like</fullName>
    </submittedName>
</protein>
<dbReference type="OrthoDB" id="413361at2759"/>
<dbReference type="SUPFAM" id="SSF57756">
    <property type="entry name" value="Retrovirus zinc finger-like domains"/>
    <property type="match status" value="1"/>
</dbReference>
<proteinExistence type="predicted"/>
<dbReference type="PANTHER" id="PTHR47592:SF27">
    <property type="entry name" value="OS08G0421700 PROTEIN"/>
    <property type="match status" value="1"/>
</dbReference>
<dbReference type="Proteomes" id="UP000327157">
    <property type="component" value="Unassembled WGS sequence"/>
</dbReference>
<dbReference type="EMBL" id="SMOL01000075">
    <property type="protein sequence ID" value="KAB2634313.1"/>
    <property type="molecule type" value="Genomic_DNA"/>
</dbReference>
<accession>A0A5N5I5A1</accession>
<dbReference type="InterPro" id="IPR057670">
    <property type="entry name" value="SH3_retrovirus"/>
</dbReference>